<reference evidence="1 2" key="1">
    <citation type="submission" date="2008-10" db="EMBL/GenBank/DDBJ databases">
        <title>Draft genome sequence of Bacteroides dorei (DSM 17855).</title>
        <authorList>
            <person name="Sudarsanam P."/>
            <person name="Ley R."/>
            <person name="Guruge J."/>
            <person name="Turnbaugh P.J."/>
            <person name="Mahowald M."/>
            <person name="Liep D."/>
            <person name="Gordon J."/>
        </authorList>
    </citation>
    <scope>NUCLEOTIDE SEQUENCE [LARGE SCALE GENOMIC DNA]</scope>
    <source>
        <strain evidence="1 2">DSM 17855</strain>
    </source>
</reference>
<accession>B6VVB3</accession>
<dbReference type="EMBL" id="ABWZ01000024">
    <property type="protein sequence ID" value="EEB26302.1"/>
    <property type="molecule type" value="Genomic_DNA"/>
</dbReference>
<protein>
    <submittedName>
        <fullName evidence="1">Uncharacterized protein</fullName>
    </submittedName>
</protein>
<evidence type="ECO:0000313" key="2">
    <source>
        <dbReference type="Proteomes" id="UP000004849"/>
    </source>
</evidence>
<dbReference type="AlphaFoldDB" id="B6VVB3"/>
<dbReference type="Proteomes" id="UP000004849">
    <property type="component" value="Unassembled WGS sequence"/>
</dbReference>
<dbReference type="HOGENOM" id="CLU_3180043_0_0_10"/>
<name>B6VVB3_9BACT</name>
<organism evidence="1 2">
    <name type="scientific">Phocaeicola dorei DSM 17855</name>
    <dbReference type="NCBI Taxonomy" id="483217"/>
    <lineage>
        <taxon>Bacteria</taxon>
        <taxon>Pseudomonadati</taxon>
        <taxon>Bacteroidota</taxon>
        <taxon>Bacteroidia</taxon>
        <taxon>Bacteroidales</taxon>
        <taxon>Bacteroidaceae</taxon>
        <taxon>Phocaeicola</taxon>
    </lineage>
</organism>
<evidence type="ECO:0000313" key="1">
    <source>
        <dbReference type="EMBL" id="EEB26302.1"/>
    </source>
</evidence>
<proteinExistence type="predicted"/>
<reference evidence="1 2" key="2">
    <citation type="submission" date="2008-10" db="EMBL/GenBank/DDBJ databases">
        <authorList>
            <person name="Fulton L."/>
            <person name="Clifton S."/>
            <person name="Fulton B."/>
            <person name="Xu J."/>
            <person name="Minx P."/>
            <person name="Pepin K.H."/>
            <person name="Johnson M."/>
            <person name="Thiruvilangam P."/>
            <person name="Bhonagiri V."/>
            <person name="Nash W.E."/>
            <person name="Mardis E.R."/>
            <person name="Wilson R.K."/>
        </authorList>
    </citation>
    <scope>NUCLEOTIDE SEQUENCE [LARGE SCALE GENOMIC DNA]</scope>
    <source>
        <strain evidence="1 2">DSM 17855</strain>
    </source>
</reference>
<gene>
    <name evidence="1" type="ORF">BACDOR_01220</name>
</gene>
<sequence>MNVTISNLIISGQRYDNFISVPTFSYEYHILFVPLHPEKTTCFLSE</sequence>